<dbReference type="Pfam" id="PF12867">
    <property type="entry name" value="DinB_2"/>
    <property type="match status" value="1"/>
</dbReference>
<feature type="domain" description="DinB-like" evidence="1">
    <location>
        <begin position="8"/>
        <end position="143"/>
    </location>
</feature>
<dbReference type="EMBL" id="JAEKNR010000188">
    <property type="protein sequence ID" value="MBJ7600104.1"/>
    <property type="molecule type" value="Genomic_DNA"/>
</dbReference>
<comment type="caution">
    <text evidence="2">The sequence shown here is derived from an EMBL/GenBank/DDBJ whole genome shotgun (WGS) entry which is preliminary data.</text>
</comment>
<dbReference type="RefSeq" id="WP_338203801.1">
    <property type="nucleotide sequence ID" value="NZ_JAEKNR010000188.1"/>
</dbReference>
<evidence type="ECO:0000313" key="2">
    <source>
        <dbReference type="EMBL" id="MBJ7600104.1"/>
    </source>
</evidence>
<evidence type="ECO:0000259" key="1">
    <source>
        <dbReference type="Pfam" id="PF12867"/>
    </source>
</evidence>
<evidence type="ECO:0000313" key="3">
    <source>
        <dbReference type="Proteomes" id="UP000612893"/>
    </source>
</evidence>
<dbReference type="Gene3D" id="1.20.120.450">
    <property type="entry name" value="dinb family like domain"/>
    <property type="match status" value="1"/>
</dbReference>
<reference evidence="2" key="1">
    <citation type="submission" date="2020-10" db="EMBL/GenBank/DDBJ databases">
        <title>Ca. Dormibacterota MAGs.</title>
        <authorList>
            <person name="Montgomery K."/>
        </authorList>
    </citation>
    <scope>NUCLEOTIDE SEQUENCE [LARGE SCALE GENOMIC DNA]</scope>
    <source>
        <strain evidence="2">SC8812_S17_10</strain>
    </source>
</reference>
<gene>
    <name evidence="2" type="ORF">JF922_18770</name>
</gene>
<organism evidence="2 3">
    <name type="scientific">Candidatus Nephthysia bennettiae</name>
    <dbReference type="NCBI Taxonomy" id="3127016"/>
    <lineage>
        <taxon>Bacteria</taxon>
        <taxon>Bacillati</taxon>
        <taxon>Candidatus Dormiibacterota</taxon>
        <taxon>Candidatus Dormibacteria</taxon>
        <taxon>Candidatus Dormibacterales</taxon>
        <taxon>Candidatus Dormibacteraceae</taxon>
        <taxon>Candidatus Nephthysia</taxon>
    </lineage>
</organism>
<proteinExistence type="predicted"/>
<name>A0A934K735_9BACT</name>
<dbReference type="SUPFAM" id="SSF109854">
    <property type="entry name" value="DinB/YfiT-like putative metalloenzymes"/>
    <property type="match status" value="1"/>
</dbReference>
<dbReference type="InterPro" id="IPR034660">
    <property type="entry name" value="DinB/YfiT-like"/>
</dbReference>
<sequence length="150" mass="16864">MPPELIAALRTTLEELPGLAAQLRSNDPGPQAEAGWSAREVLCHLADFELVAAVRVLAALSLDRPALAHFGQEELTRRFASSESVDEALLRFEVVRRSTLRRLEHLRPEDWERVAVHPERGPEPLSRTVEMIGRHDRGHLEQMRSALGRP</sequence>
<keyword evidence="3" id="KW-1185">Reference proteome</keyword>
<accession>A0A934K735</accession>
<protein>
    <submittedName>
        <fullName evidence="2">DinB family protein</fullName>
    </submittedName>
</protein>
<dbReference type="Proteomes" id="UP000612893">
    <property type="component" value="Unassembled WGS sequence"/>
</dbReference>
<dbReference type="AlphaFoldDB" id="A0A934K735"/>
<dbReference type="InterPro" id="IPR024775">
    <property type="entry name" value="DinB-like"/>
</dbReference>